<evidence type="ECO:0000256" key="5">
    <source>
        <dbReference type="PROSITE-ProRule" id="PRU00335"/>
    </source>
</evidence>
<accession>A0ABT1A582</accession>
<evidence type="ECO:0000256" key="4">
    <source>
        <dbReference type="ARBA" id="ARBA00023163"/>
    </source>
</evidence>
<gene>
    <name evidence="7" type="ORF">KDL28_24180</name>
</gene>
<dbReference type="RefSeq" id="WP_252441820.1">
    <property type="nucleotide sequence ID" value="NZ_JAGSOV010000051.1"/>
</dbReference>
<comment type="caution">
    <text evidence="7">The sequence shown here is derived from an EMBL/GenBank/DDBJ whole genome shotgun (WGS) entry which is preliminary data.</text>
</comment>
<dbReference type="PROSITE" id="PS50977">
    <property type="entry name" value="HTH_TETR_2"/>
    <property type="match status" value="1"/>
</dbReference>
<organism evidence="7 8">
    <name type="scientific">Pseudonocardia humida</name>
    <dbReference type="NCBI Taxonomy" id="2800819"/>
    <lineage>
        <taxon>Bacteria</taxon>
        <taxon>Bacillati</taxon>
        <taxon>Actinomycetota</taxon>
        <taxon>Actinomycetes</taxon>
        <taxon>Pseudonocardiales</taxon>
        <taxon>Pseudonocardiaceae</taxon>
        <taxon>Pseudonocardia</taxon>
    </lineage>
</organism>
<dbReference type="PANTHER" id="PTHR30055">
    <property type="entry name" value="HTH-TYPE TRANSCRIPTIONAL REGULATOR RUTR"/>
    <property type="match status" value="1"/>
</dbReference>
<dbReference type="InterPro" id="IPR009057">
    <property type="entry name" value="Homeodomain-like_sf"/>
</dbReference>
<feature type="domain" description="HTH tetR-type" evidence="6">
    <location>
        <begin position="6"/>
        <end position="66"/>
    </location>
</feature>
<dbReference type="InterPro" id="IPR050109">
    <property type="entry name" value="HTH-type_TetR-like_transc_reg"/>
</dbReference>
<evidence type="ECO:0000313" key="7">
    <source>
        <dbReference type="EMBL" id="MCO1658164.1"/>
    </source>
</evidence>
<protein>
    <submittedName>
        <fullName evidence="7">TetR/AcrR family transcriptional regulator C-terminal domain-containing protein</fullName>
    </submittedName>
</protein>
<evidence type="ECO:0000256" key="3">
    <source>
        <dbReference type="ARBA" id="ARBA00023125"/>
    </source>
</evidence>
<dbReference type="InterPro" id="IPR036271">
    <property type="entry name" value="Tet_transcr_reg_TetR-rel_C_sf"/>
</dbReference>
<dbReference type="SUPFAM" id="SSF46689">
    <property type="entry name" value="Homeodomain-like"/>
    <property type="match status" value="1"/>
</dbReference>
<keyword evidence="4" id="KW-0804">Transcription</keyword>
<keyword evidence="2" id="KW-0805">Transcription regulation</keyword>
<dbReference type="Gene3D" id="1.10.357.10">
    <property type="entry name" value="Tetracycline Repressor, domain 2"/>
    <property type="match status" value="1"/>
</dbReference>
<reference evidence="7" key="1">
    <citation type="submission" date="2021-04" db="EMBL/GenBank/DDBJ databases">
        <title>Pseudonocardia sp. nov., isolated from sandy soil of mangrove forest.</title>
        <authorList>
            <person name="Zan Z."/>
            <person name="Huang R."/>
            <person name="Liu W."/>
        </authorList>
    </citation>
    <scope>NUCLEOTIDE SEQUENCE</scope>
    <source>
        <strain evidence="7">S2-4</strain>
    </source>
</reference>
<dbReference type="InterPro" id="IPR004111">
    <property type="entry name" value="Repressor_TetR_C"/>
</dbReference>
<proteinExistence type="predicted"/>
<evidence type="ECO:0000256" key="2">
    <source>
        <dbReference type="ARBA" id="ARBA00023015"/>
    </source>
</evidence>
<evidence type="ECO:0000313" key="8">
    <source>
        <dbReference type="Proteomes" id="UP001165283"/>
    </source>
</evidence>
<keyword evidence="3 5" id="KW-0238">DNA-binding</keyword>
<dbReference type="PANTHER" id="PTHR30055:SF151">
    <property type="entry name" value="TRANSCRIPTIONAL REGULATORY PROTEIN"/>
    <property type="match status" value="1"/>
</dbReference>
<dbReference type="InterPro" id="IPR001647">
    <property type="entry name" value="HTH_TetR"/>
</dbReference>
<keyword evidence="1" id="KW-0678">Repressor</keyword>
<dbReference type="EMBL" id="JAGSOV010000051">
    <property type="protein sequence ID" value="MCO1658164.1"/>
    <property type="molecule type" value="Genomic_DNA"/>
</dbReference>
<feature type="DNA-binding region" description="H-T-H motif" evidence="5">
    <location>
        <begin position="29"/>
        <end position="48"/>
    </location>
</feature>
<dbReference type="Pfam" id="PF00440">
    <property type="entry name" value="TetR_N"/>
    <property type="match status" value="1"/>
</dbReference>
<keyword evidence="8" id="KW-1185">Reference proteome</keyword>
<dbReference type="Proteomes" id="UP001165283">
    <property type="component" value="Unassembled WGS sequence"/>
</dbReference>
<evidence type="ECO:0000259" key="6">
    <source>
        <dbReference type="PROSITE" id="PS50977"/>
    </source>
</evidence>
<evidence type="ECO:0000256" key="1">
    <source>
        <dbReference type="ARBA" id="ARBA00022491"/>
    </source>
</evidence>
<dbReference type="Pfam" id="PF02909">
    <property type="entry name" value="TetR_C_1"/>
    <property type="match status" value="1"/>
</dbReference>
<name>A0ABT1A582_9PSEU</name>
<dbReference type="InterPro" id="IPR003012">
    <property type="entry name" value="Tet_transcr_reg_TetR"/>
</dbReference>
<sequence>MPRPRSLTPTQLATAALAVIDREGLAGLTMRAVATQLGTSTMALYRYVHDRRELEALVVELVLDAVDTTPPPGGTDWRERVRAMVGRVRAAAAAHPEIVPLTLTHRHSSPSLMRWSETVLAVLAEGGLGGRHRAIALRCLLGYVIGAIQLEHLGPLTGAGTAAMAALPQAQFPHLADTAGHARSIGADEEFDGGLDVLLRGLS</sequence>
<dbReference type="SUPFAM" id="SSF48498">
    <property type="entry name" value="Tetracyclin repressor-like, C-terminal domain"/>
    <property type="match status" value="1"/>
</dbReference>
<dbReference type="PRINTS" id="PR00400">
    <property type="entry name" value="TETREPRESSOR"/>
</dbReference>